<organism evidence="2 3">
    <name type="scientific">Teladorsagia circumcincta</name>
    <name type="common">Brown stomach worm</name>
    <name type="synonym">Ostertagia circumcincta</name>
    <dbReference type="NCBI Taxonomy" id="45464"/>
    <lineage>
        <taxon>Eukaryota</taxon>
        <taxon>Metazoa</taxon>
        <taxon>Ecdysozoa</taxon>
        <taxon>Nematoda</taxon>
        <taxon>Chromadorea</taxon>
        <taxon>Rhabditida</taxon>
        <taxon>Rhabditina</taxon>
        <taxon>Rhabditomorpha</taxon>
        <taxon>Strongyloidea</taxon>
        <taxon>Trichostrongylidae</taxon>
        <taxon>Teladorsagia</taxon>
    </lineage>
</organism>
<reference evidence="2 3" key="1">
    <citation type="submission" date="2015-09" db="EMBL/GenBank/DDBJ databases">
        <title>Draft genome of the parasitic nematode Teladorsagia circumcincta isolate WARC Sus (inbred).</title>
        <authorList>
            <person name="Mitreva M."/>
        </authorList>
    </citation>
    <scope>NUCLEOTIDE SEQUENCE [LARGE SCALE GENOMIC DNA]</scope>
    <source>
        <strain evidence="2 3">S</strain>
    </source>
</reference>
<gene>
    <name evidence="2" type="ORF">TELCIR_14557</name>
</gene>
<keyword evidence="3" id="KW-1185">Reference proteome</keyword>
<evidence type="ECO:0000313" key="2">
    <source>
        <dbReference type="EMBL" id="PIO63830.1"/>
    </source>
</evidence>
<evidence type="ECO:0000256" key="1">
    <source>
        <dbReference type="SAM" id="MobiDB-lite"/>
    </source>
</evidence>
<feature type="region of interest" description="Disordered" evidence="1">
    <location>
        <begin position="152"/>
        <end position="192"/>
    </location>
</feature>
<proteinExistence type="predicted"/>
<sequence>MDLYSTMMNRAAHHYITSAAFGSPNRRGIVLVGQKCYDTPKNRCMECPDCPDLCANATSPAAKSECRLLWSSISTANLAGKSRVDLPKVKKVVNASQYSLECRLNRSGLKTVYEPGVHMISMACGAANVLVAFIWLQETKNCSLDTAGRKAEVPADAKADAKEMETLLPKAGDAAATADGTSTSKDDGEAKH</sequence>
<feature type="compositionally biased region" description="Low complexity" evidence="1">
    <location>
        <begin position="170"/>
        <end position="183"/>
    </location>
</feature>
<protein>
    <submittedName>
        <fullName evidence="2">Uncharacterized protein</fullName>
    </submittedName>
</protein>
<name>A0A2G9U2U3_TELCI</name>
<dbReference type="EMBL" id="KZ350481">
    <property type="protein sequence ID" value="PIO63830.1"/>
    <property type="molecule type" value="Genomic_DNA"/>
</dbReference>
<dbReference type="AlphaFoldDB" id="A0A2G9U2U3"/>
<accession>A0A2G9U2U3</accession>
<dbReference type="Proteomes" id="UP000230423">
    <property type="component" value="Unassembled WGS sequence"/>
</dbReference>
<feature type="compositionally biased region" description="Basic and acidic residues" evidence="1">
    <location>
        <begin position="152"/>
        <end position="165"/>
    </location>
</feature>
<evidence type="ECO:0000313" key="3">
    <source>
        <dbReference type="Proteomes" id="UP000230423"/>
    </source>
</evidence>